<dbReference type="STRING" id="75913.A0A0K0FFF7"/>
<organism evidence="11 12">
    <name type="scientific">Strongyloides venezuelensis</name>
    <name type="common">Threadworm</name>
    <dbReference type="NCBI Taxonomy" id="75913"/>
    <lineage>
        <taxon>Eukaryota</taxon>
        <taxon>Metazoa</taxon>
        <taxon>Ecdysozoa</taxon>
        <taxon>Nematoda</taxon>
        <taxon>Chromadorea</taxon>
        <taxon>Rhabditida</taxon>
        <taxon>Tylenchina</taxon>
        <taxon>Panagrolaimomorpha</taxon>
        <taxon>Strongyloidoidea</taxon>
        <taxon>Strongyloididae</taxon>
        <taxon>Strongyloides</taxon>
    </lineage>
</organism>
<evidence type="ECO:0000256" key="5">
    <source>
        <dbReference type="ARBA" id="ARBA00022759"/>
    </source>
</evidence>
<dbReference type="Pfam" id="PF00078">
    <property type="entry name" value="RVT_1"/>
    <property type="match status" value="1"/>
</dbReference>
<dbReference type="PROSITE" id="PS50994">
    <property type="entry name" value="INTEGRASE"/>
    <property type="match status" value="1"/>
</dbReference>
<evidence type="ECO:0000256" key="3">
    <source>
        <dbReference type="ARBA" id="ARBA00022695"/>
    </source>
</evidence>
<dbReference type="InterPro" id="IPR043502">
    <property type="entry name" value="DNA/RNA_pol_sf"/>
</dbReference>
<dbReference type="SUPFAM" id="SSF56672">
    <property type="entry name" value="DNA/RNA polymerases"/>
    <property type="match status" value="1"/>
</dbReference>
<dbReference type="InterPro" id="IPR041588">
    <property type="entry name" value="Integrase_H2C2"/>
</dbReference>
<evidence type="ECO:0000259" key="10">
    <source>
        <dbReference type="PROSITE" id="PS50994"/>
    </source>
</evidence>
<sequence>MSMLKIIAVDEECYKLAEKLCISIIQKFIQRVLKSGADDNKKLRNNLFISDILLINLQKRRTQEIRKFLKSVVESRGSVNPSEVSVVTEEEGGIFARSTRWIGSVVANTFRNTVEIDNSFESDIPNDKLCGNLDLIETDNQLEDSEVESLIQNFDRTFGGTYSIELPRVVEEQRKMSAPINVNSYLWTQVPIFEGTHGKDISGHISQLDRWFILNSITDNGLKVAALRLKLNAEINSYIDSLDEYRSDNYDELVRDLKEKYSGMVGRWPSLHRLRTFQLDTSNISRFRASLEEFKRLILSNEGRLFFHHMRVNVASCKSFDDCCVDLEAVLNEYKARQSKKSSSISHSSIRNSSRSRKFEGNCNHCQIHGHKARDCHYKKKGLPPGDYSKRGKESQSQNTYSSQVPQSHMVSSGEALESLIIFSLNIDRFSLETLADAGSNVNIVRRSTIFKLGKEDSIQPYSLLIRGAFEKAVTSIGRVKLSFMGNDKPVCDEFLVLQDRDFGNQDVDLVIGIKIWRQVGFSEFEKIDKRNVKNVAGVPQSCSIRVKSTVMSNEEAIVQLRNICPKIDDVFAKDESDLGCYYKVLKPQKFINETAAPFKPYKYPLRMKDIARKMLDSLLTKGVIVCSQTENLHNVLMVKKSNENFRSVVDLRLLNQNTVKTNYPEPNINVTLNIIAGANYYCTIDLPEAFHQFRLSSSDYGKFGIYLDGEIYYYVRLPIGYINASMLLQKEMNLILQECPCLNFFFDDGLITTRRSLNNHFENVAKARKCLQSKGLKVSLPKSVLVASKVPYLGYVLNEKGFSVNPSSLNSIMSIRTSKNQDEVQKFLGSIGFFQRFIPRYSKTLSCIIKLLSKKTVEDLLKPLIVYSDASLIGYGAVCCQNQPDGLLKLLFYFSKKRKNTLKNRDSCFLDAQCIVLMTRKYRYKFLGAKLIWYCDNLPLLHMLKRGTDHPIFAPWCMELSCYDITFRYVEGVKNSFADFLSRFCTKEKLCDDDPELDEPKFMVNFITFDEISLSQKKDPSLRKRTDLVLVNNVLGKFESIWGRKVFKPYIPDEVMSKIIFNQHSYGYFSTNKLRKSLQLRYLNDNMLKLVKDCVSNCLICARRNCHKSRNNRAKVLCYSSPRENYSLDVCDPINSVGTSYKYILLATDSFSWYWMSRSTKSITCEEVRESLLSIFHVYEYPSSVRCDNASYLRTTRLTDLLQEMKIDVSFSIPYAHKGNTLVERSFHTLEAILNKCLQLDQTNKCWTDYLEIRTFYYNTSVLEDAEVTSYKLFYGIPPHLPTDPQISTSFGLVDRDNALADYKYRQTIVRNMAALLKFTKRMIIAAHDKNWIKFQVGDPITIKKHNTRKLKNSYIGPYKIETVKDTTVTYRKGKKLLKIHKSLIKLVSLNAG</sequence>
<dbReference type="GO" id="GO:0004519">
    <property type="term" value="F:endonuclease activity"/>
    <property type="evidence" value="ECO:0007669"/>
    <property type="project" value="UniProtKB-KW"/>
</dbReference>
<keyword evidence="5" id="KW-0255">Endonuclease</keyword>
<dbReference type="Gene3D" id="3.30.420.10">
    <property type="entry name" value="Ribonuclease H-like superfamily/Ribonuclease H"/>
    <property type="match status" value="1"/>
</dbReference>
<keyword evidence="7" id="KW-0695">RNA-directed DNA polymerase</keyword>
<dbReference type="WBParaSite" id="SVE_0759900.1">
    <property type="protein sequence ID" value="SVE_0759900.1"/>
    <property type="gene ID" value="SVE_0759900"/>
</dbReference>
<keyword evidence="11" id="KW-1185">Reference proteome</keyword>
<reference evidence="11" key="1">
    <citation type="submission" date="2014-07" db="EMBL/GenBank/DDBJ databases">
        <authorList>
            <person name="Martin A.A"/>
            <person name="De Silva N."/>
        </authorList>
    </citation>
    <scope>NUCLEOTIDE SEQUENCE</scope>
</reference>
<feature type="region of interest" description="Disordered" evidence="8">
    <location>
        <begin position="377"/>
        <end position="408"/>
    </location>
</feature>
<evidence type="ECO:0000256" key="8">
    <source>
        <dbReference type="SAM" id="MobiDB-lite"/>
    </source>
</evidence>
<dbReference type="Pfam" id="PF17917">
    <property type="entry name" value="RT_RNaseH"/>
    <property type="match status" value="1"/>
</dbReference>
<protein>
    <recommendedName>
        <fullName evidence="1">RNA-directed DNA polymerase</fullName>
        <ecNumber evidence="1">2.7.7.49</ecNumber>
    </recommendedName>
</protein>
<dbReference type="GO" id="GO:0003676">
    <property type="term" value="F:nucleic acid binding"/>
    <property type="evidence" value="ECO:0007669"/>
    <property type="project" value="InterPro"/>
</dbReference>
<dbReference type="InterPro" id="IPR050951">
    <property type="entry name" value="Retrovirus_Pol_polyprotein"/>
</dbReference>
<dbReference type="PANTHER" id="PTHR37984:SF5">
    <property type="entry name" value="PROTEIN NYNRIN-LIKE"/>
    <property type="match status" value="1"/>
</dbReference>
<dbReference type="Pfam" id="PF17921">
    <property type="entry name" value="Integrase_H2C2"/>
    <property type="match status" value="1"/>
</dbReference>
<dbReference type="PROSITE" id="PS50878">
    <property type="entry name" value="RT_POL"/>
    <property type="match status" value="1"/>
</dbReference>
<dbReference type="CDD" id="cd00303">
    <property type="entry name" value="retropepsin_like"/>
    <property type="match status" value="1"/>
</dbReference>
<dbReference type="PANTHER" id="PTHR37984">
    <property type="entry name" value="PROTEIN CBG26694"/>
    <property type="match status" value="1"/>
</dbReference>
<evidence type="ECO:0000259" key="9">
    <source>
        <dbReference type="PROSITE" id="PS50878"/>
    </source>
</evidence>
<dbReference type="InterPro" id="IPR043128">
    <property type="entry name" value="Rev_trsase/Diguanyl_cyclase"/>
</dbReference>
<dbReference type="InterPro" id="IPR012337">
    <property type="entry name" value="RNaseH-like_sf"/>
</dbReference>
<feature type="domain" description="Integrase catalytic" evidence="10">
    <location>
        <begin position="1119"/>
        <end position="1291"/>
    </location>
</feature>
<dbReference type="CDD" id="cd01647">
    <property type="entry name" value="RT_LTR"/>
    <property type="match status" value="1"/>
</dbReference>
<dbReference type="Gene3D" id="3.10.10.10">
    <property type="entry name" value="HIV Type 1 Reverse Transcriptase, subunit A, domain 1"/>
    <property type="match status" value="1"/>
</dbReference>
<feature type="domain" description="Reverse transcriptase" evidence="9">
    <location>
        <begin position="620"/>
        <end position="798"/>
    </location>
</feature>
<evidence type="ECO:0000256" key="2">
    <source>
        <dbReference type="ARBA" id="ARBA00022679"/>
    </source>
</evidence>
<evidence type="ECO:0000256" key="7">
    <source>
        <dbReference type="ARBA" id="ARBA00022918"/>
    </source>
</evidence>
<keyword evidence="4" id="KW-0540">Nuclease</keyword>
<dbReference type="SUPFAM" id="SSF53098">
    <property type="entry name" value="Ribonuclease H-like"/>
    <property type="match status" value="1"/>
</dbReference>
<reference evidence="12" key="2">
    <citation type="submission" date="2015-08" db="UniProtKB">
        <authorList>
            <consortium name="WormBaseParasite"/>
        </authorList>
    </citation>
    <scope>IDENTIFICATION</scope>
</reference>
<evidence type="ECO:0000256" key="1">
    <source>
        <dbReference type="ARBA" id="ARBA00012493"/>
    </source>
</evidence>
<dbReference type="EC" id="2.7.7.49" evidence="1"/>
<evidence type="ECO:0000256" key="6">
    <source>
        <dbReference type="ARBA" id="ARBA00022801"/>
    </source>
</evidence>
<dbReference type="GO" id="GO:0042575">
    <property type="term" value="C:DNA polymerase complex"/>
    <property type="evidence" value="ECO:0007669"/>
    <property type="project" value="UniProtKB-ARBA"/>
</dbReference>
<evidence type="ECO:0000256" key="4">
    <source>
        <dbReference type="ARBA" id="ARBA00022722"/>
    </source>
</evidence>
<evidence type="ECO:0000313" key="11">
    <source>
        <dbReference type="Proteomes" id="UP000035680"/>
    </source>
</evidence>
<accession>A0A0K0FFF7</accession>
<proteinExistence type="predicted"/>
<dbReference type="GO" id="GO:0003964">
    <property type="term" value="F:RNA-directed DNA polymerase activity"/>
    <property type="evidence" value="ECO:0007669"/>
    <property type="project" value="UniProtKB-KW"/>
</dbReference>
<dbReference type="InterPro" id="IPR001584">
    <property type="entry name" value="Integrase_cat-core"/>
</dbReference>
<feature type="compositionally biased region" description="Polar residues" evidence="8">
    <location>
        <begin position="395"/>
        <end position="408"/>
    </location>
</feature>
<dbReference type="Proteomes" id="UP000035680">
    <property type="component" value="Unassembled WGS sequence"/>
</dbReference>
<dbReference type="GO" id="GO:0015074">
    <property type="term" value="P:DNA integration"/>
    <property type="evidence" value="ECO:0007669"/>
    <property type="project" value="InterPro"/>
</dbReference>
<keyword evidence="6" id="KW-0378">Hydrolase</keyword>
<dbReference type="InterPro" id="IPR000477">
    <property type="entry name" value="RT_dom"/>
</dbReference>
<dbReference type="InterPro" id="IPR036397">
    <property type="entry name" value="RNaseH_sf"/>
</dbReference>
<dbReference type="InterPro" id="IPR041373">
    <property type="entry name" value="RT_RNaseH"/>
</dbReference>
<keyword evidence="2" id="KW-0808">Transferase</keyword>
<keyword evidence="3" id="KW-0548">Nucleotidyltransferase</keyword>
<evidence type="ECO:0000313" key="12">
    <source>
        <dbReference type="WBParaSite" id="SVE_0759900.1"/>
    </source>
</evidence>
<dbReference type="GO" id="GO:0016787">
    <property type="term" value="F:hydrolase activity"/>
    <property type="evidence" value="ECO:0007669"/>
    <property type="project" value="UniProtKB-KW"/>
</dbReference>
<name>A0A0K0FFF7_STRVS</name>
<dbReference type="Gene3D" id="3.30.70.270">
    <property type="match status" value="2"/>
</dbReference>